<dbReference type="NCBIfam" id="TIGR00177">
    <property type="entry name" value="molyb_syn"/>
    <property type="match status" value="1"/>
</dbReference>
<evidence type="ECO:0000256" key="1">
    <source>
        <dbReference type="ARBA" id="ARBA00005046"/>
    </source>
</evidence>
<dbReference type="CDD" id="cd00886">
    <property type="entry name" value="MogA_MoaB"/>
    <property type="match status" value="1"/>
</dbReference>
<accession>D1CF97</accession>
<evidence type="ECO:0000259" key="3">
    <source>
        <dbReference type="SMART" id="SM00852"/>
    </source>
</evidence>
<dbReference type="PANTHER" id="PTHR43764">
    <property type="entry name" value="MOLYBDENUM COFACTOR BIOSYNTHESIS"/>
    <property type="match status" value="1"/>
</dbReference>
<dbReference type="SUPFAM" id="SSF53218">
    <property type="entry name" value="Molybdenum cofactor biosynthesis proteins"/>
    <property type="match status" value="1"/>
</dbReference>
<keyword evidence="2" id="KW-0501">Molybdenum cofactor biosynthesis</keyword>
<evidence type="ECO:0000313" key="5">
    <source>
        <dbReference type="Proteomes" id="UP000000323"/>
    </source>
</evidence>
<dbReference type="Gene3D" id="3.40.980.10">
    <property type="entry name" value="MoaB/Mog-like domain"/>
    <property type="match status" value="1"/>
</dbReference>
<dbReference type="eggNOG" id="COG0521">
    <property type="taxonomic scope" value="Bacteria"/>
</dbReference>
<dbReference type="KEGG" id="ttr:Tter_0686"/>
<dbReference type="GO" id="GO:0006777">
    <property type="term" value="P:Mo-molybdopterin cofactor biosynthetic process"/>
    <property type="evidence" value="ECO:0007669"/>
    <property type="project" value="UniProtKB-KW"/>
</dbReference>
<dbReference type="InterPro" id="IPR001453">
    <property type="entry name" value="MoaB/Mog_dom"/>
</dbReference>
<organism evidence="4 5">
    <name type="scientific">Thermobaculum terrenum (strain ATCC BAA-798 / CCMEE 7001 / YNP1)</name>
    <dbReference type="NCBI Taxonomy" id="525904"/>
    <lineage>
        <taxon>Bacteria</taxon>
        <taxon>Bacillati</taxon>
        <taxon>Chloroflexota</taxon>
        <taxon>Chloroflexia</taxon>
        <taxon>Candidatus Thermobaculales</taxon>
        <taxon>Candidatus Thermobaculaceae</taxon>
        <taxon>Thermobaculum</taxon>
    </lineage>
</organism>
<dbReference type="HOGENOM" id="CLU_077358_1_1_0"/>
<evidence type="ECO:0000313" key="4">
    <source>
        <dbReference type="EMBL" id="ACZ41603.1"/>
    </source>
</evidence>
<protein>
    <submittedName>
        <fullName evidence="4">Molybdenum cofactor synthesis domain protein</fullName>
    </submittedName>
</protein>
<proteinExistence type="predicted"/>
<dbReference type="Proteomes" id="UP000000323">
    <property type="component" value="Chromosome 1"/>
</dbReference>
<dbReference type="InterPro" id="IPR036425">
    <property type="entry name" value="MoaB/Mog-like_dom_sf"/>
</dbReference>
<dbReference type="InterPro" id="IPR051920">
    <property type="entry name" value="MPT_Adenylyltrnsfr/MoaC-Rel"/>
</dbReference>
<name>D1CF97_THET1</name>
<dbReference type="Pfam" id="PF00994">
    <property type="entry name" value="MoCF_biosynth"/>
    <property type="match status" value="1"/>
</dbReference>
<dbReference type="RefSeq" id="WP_012874638.1">
    <property type="nucleotide sequence ID" value="NC_013525.1"/>
</dbReference>
<dbReference type="PANTHER" id="PTHR43764:SF1">
    <property type="entry name" value="MOLYBDOPTERIN MOLYBDOTRANSFERASE"/>
    <property type="match status" value="1"/>
</dbReference>
<dbReference type="PROSITE" id="PS01078">
    <property type="entry name" value="MOCF_BIOSYNTHESIS_1"/>
    <property type="match status" value="1"/>
</dbReference>
<feature type="domain" description="MoaB/Mog" evidence="3">
    <location>
        <begin position="5"/>
        <end position="150"/>
    </location>
</feature>
<dbReference type="STRING" id="525904.Tter_0686"/>
<dbReference type="AlphaFoldDB" id="D1CF97"/>
<reference evidence="5" key="1">
    <citation type="journal article" date="2010" name="Stand. Genomic Sci.">
        <title>Complete genome sequence of 'Thermobaculum terrenum' type strain (YNP1).</title>
        <authorList>
            <person name="Kiss H."/>
            <person name="Cleland D."/>
            <person name="Lapidus A."/>
            <person name="Lucas S."/>
            <person name="Glavina Del Rio T."/>
            <person name="Nolan M."/>
            <person name="Tice H."/>
            <person name="Han C."/>
            <person name="Goodwin L."/>
            <person name="Pitluck S."/>
            <person name="Liolios K."/>
            <person name="Ivanova N."/>
            <person name="Mavromatis K."/>
            <person name="Ovchinnikova G."/>
            <person name="Pati A."/>
            <person name="Chen A."/>
            <person name="Palaniappan K."/>
            <person name="Land M."/>
            <person name="Hauser L."/>
            <person name="Chang Y."/>
            <person name="Jeffries C."/>
            <person name="Lu M."/>
            <person name="Brettin T."/>
            <person name="Detter J."/>
            <person name="Goker M."/>
            <person name="Tindall B."/>
            <person name="Beck B."/>
            <person name="McDermott T."/>
            <person name="Woyke T."/>
            <person name="Bristow J."/>
            <person name="Eisen J."/>
            <person name="Markowitz V."/>
            <person name="Hugenholtz P."/>
            <person name="Kyrpides N."/>
            <person name="Klenk H."/>
            <person name="Cheng J."/>
        </authorList>
    </citation>
    <scope>NUCLEOTIDE SEQUENCE [LARGE SCALE GENOMIC DNA]</scope>
    <source>
        <strain evidence="5">ATCC BAA-798 / YNP1</strain>
    </source>
</reference>
<dbReference type="OrthoDB" id="9784492at2"/>
<keyword evidence="5" id="KW-1185">Reference proteome</keyword>
<sequence>MFRAAIVTASDRGFAGVREKDESAEVIRDMLKDLPIEIVSYQVVPDDLNKIASTLLTLSTREDVHLILTTGGTGLSPRDVTPDATLQIIDYEVPGIAEAMRLEGLKHTPMSMLSRAVAGVRSDTLIINLPGSPKGVRESLSAIIPALVHALEKLSGDEEDCYPQPENN</sequence>
<dbReference type="SMART" id="SM00852">
    <property type="entry name" value="MoCF_biosynth"/>
    <property type="match status" value="1"/>
</dbReference>
<dbReference type="EMBL" id="CP001825">
    <property type="protein sequence ID" value="ACZ41603.1"/>
    <property type="molecule type" value="Genomic_DNA"/>
</dbReference>
<dbReference type="InterPro" id="IPR008284">
    <property type="entry name" value="MoCF_biosynth_CS"/>
</dbReference>
<gene>
    <name evidence="4" type="ordered locus">Tter_0686</name>
</gene>
<evidence type="ECO:0000256" key="2">
    <source>
        <dbReference type="ARBA" id="ARBA00023150"/>
    </source>
</evidence>
<comment type="pathway">
    <text evidence="1">Cofactor biosynthesis; molybdopterin biosynthesis.</text>
</comment>
<dbReference type="UniPathway" id="UPA00344"/>